<evidence type="ECO:0000256" key="1">
    <source>
        <dbReference type="SAM" id="MobiDB-lite"/>
    </source>
</evidence>
<dbReference type="EMBL" id="BLXT01007044">
    <property type="protein sequence ID" value="GFO36261.1"/>
    <property type="molecule type" value="Genomic_DNA"/>
</dbReference>
<gene>
    <name evidence="2" type="ORF">PoB_006276600</name>
</gene>
<protein>
    <submittedName>
        <fullName evidence="2">Uncharacterized protein</fullName>
    </submittedName>
</protein>
<organism evidence="2 3">
    <name type="scientific">Plakobranchus ocellatus</name>
    <dbReference type="NCBI Taxonomy" id="259542"/>
    <lineage>
        <taxon>Eukaryota</taxon>
        <taxon>Metazoa</taxon>
        <taxon>Spiralia</taxon>
        <taxon>Lophotrochozoa</taxon>
        <taxon>Mollusca</taxon>
        <taxon>Gastropoda</taxon>
        <taxon>Heterobranchia</taxon>
        <taxon>Euthyneura</taxon>
        <taxon>Panpulmonata</taxon>
        <taxon>Sacoglossa</taxon>
        <taxon>Placobranchoidea</taxon>
        <taxon>Plakobranchidae</taxon>
        <taxon>Plakobranchus</taxon>
    </lineage>
</organism>
<dbReference type="AlphaFoldDB" id="A0AAV4CWM0"/>
<evidence type="ECO:0000313" key="2">
    <source>
        <dbReference type="EMBL" id="GFO36261.1"/>
    </source>
</evidence>
<keyword evidence="3" id="KW-1185">Reference proteome</keyword>
<comment type="caution">
    <text evidence="2">The sequence shown here is derived from an EMBL/GenBank/DDBJ whole genome shotgun (WGS) entry which is preliminary data.</text>
</comment>
<feature type="region of interest" description="Disordered" evidence="1">
    <location>
        <begin position="93"/>
        <end position="120"/>
    </location>
</feature>
<name>A0AAV4CWM0_9GAST</name>
<proteinExistence type="predicted"/>
<accession>A0AAV4CWM0</accession>
<reference evidence="2 3" key="1">
    <citation type="journal article" date="2021" name="Elife">
        <title>Chloroplast acquisition without the gene transfer in kleptoplastic sea slugs, Plakobranchus ocellatus.</title>
        <authorList>
            <person name="Maeda T."/>
            <person name="Takahashi S."/>
            <person name="Yoshida T."/>
            <person name="Shimamura S."/>
            <person name="Takaki Y."/>
            <person name="Nagai Y."/>
            <person name="Toyoda A."/>
            <person name="Suzuki Y."/>
            <person name="Arimoto A."/>
            <person name="Ishii H."/>
            <person name="Satoh N."/>
            <person name="Nishiyama T."/>
            <person name="Hasebe M."/>
            <person name="Maruyama T."/>
            <person name="Minagawa J."/>
            <person name="Obokata J."/>
            <person name="Shigenobu S."/>
        </authorList>
    </citation>
    <scope>NUCLEOTIDE SEQUENCE [LARGE SCALE GENOMIC DNA]</scope>
</reference>
<dbReference type="Proteomes" id="UP000735302">
    <property type="component" value="Unassembled WGS sequence"/>
</dbReference>
<evidence type="ECO:0000313" key="3">
    <source>
        <dbReference type="Proteomes" id="UP000735302"/>
    </source>
</evidence>
<sequence>MWGALCCLYPTTPTARAQLPVQCLTILKKLKNKVAFSKPFNFVRDHEILATKFIVGDIPISYSSKSLDGNLSTLEAVGCLYIASPQQGDIRLSGLPSGQGAGAGARTRDRMAASLSTVPPTPLDWRLDPKL</sequence>